<protein>
    <submittedName>
        <fullName evidence="2">Uncharacterized protein</fullName>
    </submittedName>
</protein>
<name>A0A2P8FVX5_9BACT</name>
<keyword evidence="1" id="KW-0812">Transmembrane</keyword>
<reference evidence="2 3" key="1">
    <citation type="submission" date="2018-03" db="EMBL/GenBank/DDBJ databases">
        <title>Genomic Encyclopedia of Archaeal and Bacterial Type Strains, Phase II (KMG-II): from individual species to whole genera.</title>
        <authorList>
            <person name="Goeker M."/>
        </authorList>
    </citation>
    <scope>NUCLEOTIDE SEQUENCE [LARGE SCALE GENOMIC DNA]</scope>
    <source>
        <strain evidence="2 3">DSM 18107</strain>
    </source>
</reference>
<organism evidence="2 3">
    <name type="scientific">Chitinophaga ginsengisoli</name>
    <dbReference type="NCBI Taxonomy" id="363837"/>
    <lineage>
        <taxon>Bacteria</taxon>
        <taxon>Pseudomonadati</taxon>
        <taxon>Bacteroidota</taxon>
        <taxon>Chitinophagia</taxon>
        <taxon>Chitinophagales</taxon>
        <taxon>Chitinophagaceae</taxon>
        <taxon>Chitinophaga</taxon>
    </lineage>
</organism>
<gene>
    <name evidence="2" type="ORF">CLV42_11274</name>
</gene>
<feature type="transmembrane region" description="Helical" evidence="1">
    <location>
        <begin position="53"/>
        <end position="77"/>
    </location>
</feature>
<feature type="transmembrane region" description="Helical" evidence="1">
    <location>
        <begin position="12"/>
        <end position="33"/>
    </location>
</feature>
<comment type="caution">
    <text evidence="2">The sequence shown here is derived from an EMBL/GenBank/DDBJ whole genome shotgun (WGS) entry which is preliminary data.</text>
</comment>
<accession>A0A2P8FVX5</accession>
<feature type="transmembrane region" description="Helical" evidence="1">
    <location>
        <begin position="89"/>
        <end position="114"/>
    </location>
</feature>
<dbReference type="AlphaFoldDB" id="A0A2P8FVX5"/>
<keyword evidence="1" id="KW-1133">Transmembrane helix</keyword>
<dbReference type="Proteomes" id="UP000240978">
    <property type="component" value="Unassembled WGS sequence"/>
</dbReference>
<evidence type="ECO:0000313" key="2">
    <source>
        <dbReference type="EMBL" id="PSL25869.1"/>
    </source>
</evidence>
<dbReference type="EMBL" id="PYGK01000012">
    <property type="protein sequence ID" value="PSL25869.1"/>
    <property type="molecule type" value="Genomic_DNA"/>
</dbReference>
<keyword evidence="1" id="KW-0472">Membrane</keyword>
<evidence type="ECO:0000256" key="1">
    <source>
        <dbReference type="SAM" id="Phobius"/>
    </source>
</evidence>
<proteinExistence type="predicted"/>
<evidence type="ECO:0000313" key="3">
    <source>
        <dbReference type="Proteomes" id="UP000240978"/>
    </source>
</evidence>
<sequence>MVVNKGITRTIALLIYSVVEILFASLLFVILNFGNISLHTEYDMLHDRPIYYFVMRSGLGIGLSMIFSLLQALFMIFGKRLLRIEKYSYRRVFILHLIVFSILTILFVAIRFYVVFSSDPAARIE</sequence>
<keyword evidence="3" id="KW-1185">Reference proteome</keyword>